<evidence type="ECO:0000313" key="6">
    <source>
        <dbReference type="Proteomes" id="UP001138768"/>
    </source>
</evidence>
<dbReference type="PANTHER" id="PTHR12526:SF510">
    <property type="entry name" value="D-INOSITOL 3-PHOSPHATE GLYCOSYLTRANSFERASE"/>
    <property type="match status" value="1"/>
</dbReference>
<dbReference type="GO" id="GO:0016757">
    <property type="term" value="F:glycosyltransferase activity"/>
    <property type="evidence" value="ECO:0007669"/>
    <property type="project" value="UniProtKB-KW"/>
</dbReference>
<name>A0A9X1B4E2_9GAMM</name>
<gene>
    <name evidence="5" type="ORF">CKO42_13275</name>
</gene>
<dbReference type="InterPro" id="IPR028098">
    <property type="entry name" value="Glyco_trans_4-like_N"/>
</dbReference>
<dbReference type="CDD" id="cd03794">
    <property type="entry name" value="GT4_WbuB-like"/>
    <property type="match status" value="1"/>
</dbReference>
<dbReference type="RefSeq" id="WP_200244730.1">
    <property type="nucleotide sequence ID" value="NZ_NRRY01000020.1"/>
</dbReference>
<organism evidence="5 6">
    <name type="scientific">Lamprobacter modestohalophilus</name>
    <dbReference type="NCBI Taxonomy" id="1064514"/>
    <lineage>
        <taxon>Bacteria</taxon>
        <taxon>Pseudomonadati</taxon>
        <taxon>Pseudomonadota</taxon>
        <taxon>Gammaproteobacteria</taxon>
        <taxon>Chromatiales</taxon>
        <taxon>Chromatiaceae</taxon>
        <taxon>Lamprobacter</taxon>
    </lineage>
</organism>
<keyword evidence="1" id="KW-0328">Glycosyltransferase</keyword>
<dbReference type="Proteomes" id="UP001138768">
    <property type="component" value="Unassembled WGS sequence"/>
</dbReference>
<sequence>MSDAREPDTAWRVCMVVFSGYPSDPRVRREAAALRRHGIEVDVYCLRQPGECRTEDCEGVTVYRIFDAPRSKETLARYLVHTLRFTLRALFALSAKARSGRYALYQAHTMPDFLVFACVIAKWQRKPIILDLHDLSVELFAAKLDGAKRRLLGLVALQERLACRFADHLITTSWGFHERLLQRGHPEAKISLVFNAADPVLFWLDRERQFLPIGDELHLIYHGTIAERFGLHRLLEALPRIRASHPGVKLRLYGKADPSYLRRLESIIGDLGLSAQVEFGGWRSAHELMECFRQADIAVVPYLHDEFMDIAVSTKTFEYAAAGLPVVATRLKAMTSIFPDDSITYVAPGSSAALAQGVLSLAADPDRRARQSRLAHKAQDALSGQVMADRYRGLVADLIRASQSGVGEIGNQFGAHQAVPVRSSTRSAGLAGEAETLPPNTSTVESYR</sequence>
<dbReference type="SUPFAM" id="SSF53756">
    <property type="entry name" value="UDP-Glycosyltransferase/glycogen phosphorylase"/>
    <property type="match status" value="1"/>
</dbReference>
<dbReference type="Gene3D" id="3.40.50.2000">
    <property type="entry name" value="Glycogen Phosphorylase B"/>
    <property type="match status" value="2"/>
</dbReference>
<feature type="domain" description="Glycosyltransferase subfamily 4-like N-terminal" evidence="4">
    <location>
        <begin position="25"/>
        <end position="195"/>
    </location>
</feature>
<dbReference type="EMBL" id="NRRY01000020">
    <property type="protein sequence ID" value="MBK1619393.1"/>
    <property type="molecule type" value="Genomic_DNA"/>
</dbReference>
<feature type="region of interest" description="Disordered" evidence="3">
    <location>
        <begin position="420"/>
        <end position="448"/>
    </location>
</feature>
<comment type="caution">
    <text evidence="5">The sequence shown here is derived from an EMBL/GenBank/DDBJ whole genome shotgun (WGS) entry which is preliminary data.</text>
</comment>
<keyword evidence="6" id="KW-1185">Reference proteome</keyword>
<dbReference type="AlphaFoldDB" id="A0A9X1B4E2"/>
<dbReference type="Pfam" id="PF13579">
    <property type="entry name" value="Glyco_trans_4_4"/>
    <property type="match status" value="1"/>
</dbReference>
<keyword evidence="2" id="KW-0808">Transferase</keyword>
<evidence type="ECO:0000256" key="2">
    <source>
        <dbReference type="ARBA" id="ARBA00022679"/>
    </source>
</evidence>
<evidence type="ECO:0000256" key="1">
    <source>
        <dbReference type="ARBA" id="ARBA00022676"/>
    </source>
</evidence>
<feature type="compositionally biased region" description="Polar residues" evidence="3">
    <location>
        <begin position="438"/>
        <end position="448"/>
    </location>
</feature>
<evidence type="ECO:0000259" key="4">
    <source>
        <dbReference type="Pfam" id="PF13579"/>
    </source>
</evidence>
<reference evidence="5 6" key="1">
    <citation type="journal article" date="2020" name="Microorganisms">
        <title>Osmotic Adaptation and Compatible Solute Biosynthesis of Phototrophic Bacteria as Revealed from Genome Analyses.</title>
        <authorList>
            <person name="Imhoff J.F."/>
            <person name="Rahn T."/>
            <person name="Kunzel S."/>
            <person name="Keller A."/>
            <person name="Neulinger S.C."/>
        </authorList>
    </citation>
    <scope>NUCLEOTIDE SEQUENCE [LARGE SCALE GENOMIC DNA]</scope>
    <source>
        <strain evidence="5 6">DSM 25653</strain>
    </source>
</reference>
<evidence type="ECO:0000313" key="5">
    <source>
        <dbReference type="EMBL" id="MBK1619393.1"/>
    </source>
</evidence>
<dbReference type="Pfam" id="PF13692">
    <property type="entry name" value="Glyco_trans_1_4"/>
    <property type="match status" value="1"/>
</dbReference>
<evidence type="ECO:0000256" key="3">
    <source>
        <dbReference type="SAM" id="MobiDB-lite"/>
    </source>
</evidence>
<proteinExistence type="predicted"/>
<accession>A0A9X1B4E2</accession>
<dbReference type="PANTHER" id="PTHR12526">
    <property type="entry name" value="GLYCOSYLTRANSFERASE"/>
    <property type="match status" value="1"/>
</dbReference>
<protein>
    <recommendedName>
        <fullName evidence="4">Glycosyltransferase subfamily 4-like N-terminal domain-containing protein</fullName>
    </recommendedName>
</protein>